<proteinExistence type="predicted"/>
<evidence type="ECO:0000313" key="1">
    <source>
        <dbReference type="EMBL" id="KKU43038.1"/>
    </source>
</evidence>
<protein>
    <recommendedName>
        <fullName evidence="3">DUF1540 domain-containing protein</fullName>
    </recommendedName>
</protein>
<comment type="caution">
    <text evidence="1">The sequence shown here is derived from an EMBL/GenBank/DDBJ whole genome shotgun (WGS) entry which is preliminary data.</text>
</comment>
<evidence type="ECO:0008006" key="3">
    <source>
        <dbReference type="Google" id="ProtNLM"/>
    </source>
</evidence>
<name>A0A0G1SLW0_9BACT</name>
<organism evidence="1 2">
    <name type="scientific">Berkelbacteria bacterium GW2011_GWA2_46_7</name>
    <dbReference type="NCBI Taxonomy" id="1618335"/>
    <lineage>
        <taxon>Bacteria</taxon>
        <taxon>Candidatus Berkelbacteria</taxon>
    </lineage>
</organism>
<dbReference type="Proteomes" id="UP000034487">
    <property type="component" value="Unassembled WGS sequence"/>
</dbReference>
<evidence type="ECO:0000313" key="2">
    <source>
        <dbReference type="Proteomes" id="UP000034487"/>
    </source>
</evidence>
<gene>
    <name evidence="1" type="ORF">UX60_C0039G0008</name>
</gene>
<dbReference type="EMBL" id="LCMV01000039">
    <property type="protein sequence ID" value="KKU43038.1"/>
    <property type="molecule type" value="Genomic_DNA"/>
</dbReference>
<dbReference type="AlphaFoldDB" id="A0A0G1SLW0"/>
<accession>A0A0G1SLW0</accession>
<reference evidence="1 2" key="1">
    <citation type="journal article" date="2015" name="Nature">
        <title>rRNA introns, odd ribosomes, and small enigmatic genomes across a large radiation of phyla.</title>
        <authorList>
            <person name="Brown C.T."/>
            <person name="Hug L.A."/>
            <person name="Thomas B.C."/>
            <person name="Sharon I."/>
            <person name="Castelle C.J."/>
            <person name="Singh A."/>
            <person name="Wilkins M.J."/>
            <person name="Williams K.H."/>
            <person name="Banfield J.F."/>
        </authorList>
    </citation>
    <scope>NUCLEOTIDE SEQUENCE [LARGE SCALE GENOMIC DNA]</scope>
</reference>
<sequence>MDNHYACPGGCGGMSMDMKTCDTEGCEKNGEMMKECDCHDNEHAQVMEGTTEVI</sequence>